<proteinExistence type="predicted"/>
<feature type="non-terminal residue" evidence="1">
    <location>
        <position position="152"/>
    </location>
</feature>
<dbReference type="AlphaFoldDB" id="A0A2G9P2Q7"/>
<dbReference type="Proteomes" id="UP000228934">
    <property type="component" value="Unassembled WGS sequence"/>
</dbReference>
<organism evidence="1 2">
    <name type="scientific">Aquarana catesbeiana</name>
    <name type="common">American bullfrog</name>
    <name type="synonym">Rana catesbeiana</name>
    <dbReference type="NCBI Taxonomy" id="8400"/>
    <lineage>
        <taxon>Eukaryota</taxon>
        <taxon>Metazoa</taxon>
        <taxon>Chordata</taxon>
        <taxon>Craniata</taxon>
        <taxon>Vertebrata</taxon>
        <taxon>Euteleostomi</taxon>
        <taxon>Amphibia</taxon>
        <taxon>Batrachia</taxon>
        <taxon>Anura</taxon>
        <taxon>Neobatrachia</taxon>
        <taxon>Ranoidea</taxon>
        <taxon>Ranidae</taxon>
        <taxon>Aquarana</taxon>
    </lineage>
</organism>
<evidence type="ECO:0000313" key="1">
    <source>
        <dbReference type="EMBL" id="PIN97621.1"/>
    </source>
</evidence>
<sequence>MNCDRYSDGLRQVLRWTATDTLMGGDRSSLLGGAISVIGVHCKRYRYVTPISFSHTIASVTSSVPGNTLPPTRACAVQSGAVPSVIFITVDHVVNSHTQWLFTPIGGERRLRDTPLPKVQECAHTIARIPCLNGQTSYDARPEREPRCLAVL</sequence>
<reference evidence="2" key="1">
    <citation type="journal article" date="2017" name="Nat. Commun.">
        <title>The North American bullfrog draft genome provides insight into hormonal regulation of long noncoding RNA.</title>
        <authorList>
            <person name="Hammond S.A."/>
            <person name="Warren R.L."/>
            <person name="Vandervalk B.P."/>
            <person name="Kucuk E."/>
            <person name="Khan H."/>
            <person name="Gibb E.A."/>
            <person name="Pandoh P."/>
            <person name="Kirk H."/>
            <person name="Zhao Y."/>
            <person name="Jones M."/>
            <person name="Mungall A.J."/>
            <person name="Coope R."/>
            <person name="Pleasance S."/>
            <person name="Moore R.A."/>
            <person name="Holt R.A."/>
            <person name="Round J.M."/>
            <person name="Ohora S."/>
            <person name="Walle B.V."/>
            <person name="Veldhoen N."/>
            <person name="Helbing C.C."/>
            <person name="Birol I."/>
        </authorList>
    </citation>
    <scope>NUCLEOTIDE SEQUENCE [LARGE SCALE GENOMIC DNA]</scope>
</reference>
<accession>A0A2G9P2Q7</accession>
<name>A0A2G9P2Q7_AQUCT</name>
<evidence type="ECO:0000313" key="2">
    <source>
        <dbReference type="Proteomes" id="UP000228934"/>
    </source>
</evidence>
<gene>
    <name evidence="1" type="ORF">AB205_0062810</name>
</gene>
<dbReference type="EMBL" id="KV923470">
    <property type="protein sequence ID" value="PIN97621.1"/>
    <property type="molecule type" value="Genomic_DNA"/>
</dbReference>
<protein>
    <submittedName>
        <fullName evidence="1">Uncharacterized protein</fullName>
    </submittedName>
</protein>
<keyword evidence="2" id="KW-1185">Reference proteome</keyword>